<dbReference type="PANTHER" id="PTHR10815:SF5">
    <property type="entry name" value="METHYLATED-DNA--PROTEIN-CYSTEINE METHYLTRANSFERASE"/>
    <property type="match status" value="1"/>
</dbReference>
<proteinExistence type="inferred from homology"/>
<evidence type="ECO:0000256" key="8">
    <source>
        <dbReference type="ARBA" id="ARBA00049348"/>
    </source>
</evidence>
<dbReference type="CDD" id="cd06445">
    <property type="entry name" value="ATase"/>
    <property type="match status" value="1"/>
</dbReference>
<dbReference type="GO" id="GO:0006307">
    <property type="term" value="P:DNA alkylation repair"/>
    <property type="evidence" value="ECO:0007669"/>
    <property type="project" value="UniProtKB-UniRule"/>
</dbReference>
<dbReference type="RefSeq" id="WP_275407233.1">
    <property type="nucleotide sequence ID" value="NZ_BONK01000014.1"/>
</dbReference>
<feature type="domain" description="Methylguanine DNA methyltransferase ribonuclease-like" evidence="11">
    <location>
        <begin position="25"/>
        <end position="94"/>
    </location>
</feature>
<dbReference type="EC" id="2.1.1.63" evidence="9"/>
<protein>
    <recommendedName>
        <fullName evidence="9">Methylated-DNA--protein-cysteine methyltransferase</fullName>
        <ecNumber evidence="9">2.1.1.63</ecNumber>
    </recommendedName>
    <alternativeName>
        <fullName evidence="9">6-O-methylguanine-DNA methyltransferase</fullName>
        <shortName evidence="9">MGMT</shortName>
    </alternativeName>
    <alternativeName>
        <fullName evidence="9">O-6-methylguanine-DNA-alkyltransferase</fullName>
    </alternativeName>
</protein>
<feature type="domain" description="Methylated-DNA-[protein]-cysteine S-methyltransferase DNA binding" evidence="10">
    <location>
        <begin position="99"/>
        <end position="180"/>
    </location>
</feature>
<organism evidence="12 13">
    <name type="scientific">Cellulomonas chitinilytica</name>
    <dbReference type="NCBI Taxonomy" id="398759"/>
    <lineage>
        <taxon>Bacteria</taxon>
        <taxon>Bacillati</taxon>
        <taxon>Actinomycetota</taxon>
        <taxon>Actinomycetes</taxon>
        <taxon>Micrococcales</taxon>
        <taxon>Cellulomonadaceae</taxon>
        <taxon>Cellulomonas</taxon>
    </lineage>
</organism>
<evidence type="ECO:0000256" key="7">
    <source>
        <dbReference type="ARBA" id="ARBA00023204"/>
    </source>
</evidence>
<dbReference type="Gene3D" id="3.30.160.70">
    <property type="entry name" value="Methylated DNA-protein cysteine methyltransferase domain"/>
    <property type="match status" value="1"/>
</dbReference>
<keyword evidence="3 9" id="KW-0963">Cytoplasm</keyword>
<dbReference type="InterPro" id="IPR036388">
    <property type="entry name" value="WH-like_DNA-bd_sf"/>
</dbReference>
<comment type="catalytic activity">
    <reaction evidence="1 9">
        <text>a 4-O-methyl-thymidine in DNA + L-cysteinyl-[protein] = a thymidine in DNA + S-methyl-L-cysteinyl-[protein]</text>
        <dbReference type="Rhea" id="RHEA:53428"/>
        <dbReference type="Rhea" id="RHEA-COMP:10131"/>
        <dbReference type="Rhea" id="RHEA-COMP:10132"/>
        <dbReference type="Rhea" id="RHEA-COMP:13555"/>
        <dbReference type="Rhea" id="RHEA-COMP:13556"/>
        <dbReference type="ChEBI" id="CHEBI:29950"/>
        <dbReference type="ChEBI" id="CHEBI:82612"/>
        <dbReference type="ChEBI" id="CHEBI:137386"/>
        <dbReference type="ChEBI" id="CHEBI:137387"/>
        <dbReference type="EC" id="2.1.1.63"/>
    </reaction>
</comment>
<dbReference type="InterPro" id="IPR014048">
    <property type="entry name" value="MethylDNA_cys_MeTrfase_DNA-bd"/>
</dbReference>
<dbReference type="InterPro" id="IPR001497">
    <property type="entry name" value="MethylDNA_cys_MeTrfase_AS"/>
</dbReference>
<evidence type="ECO:0000313" key="13">
    <source>
        <dbReference type="Proteomes" id="UP000632740"/>
    </source>
</evidence>
<comment type="subcellular location">
    <subcellularLocation>
        <location evidence="9">Cytoplasm</location>
    </subcellularLocation>
</comment>
<dbReference type="HAMAP" id="MF_00772">
    <property type="entry name" value="OGT"/>
    <property type="match status" value="1"/>
</dbReference>
<dbReference type="GO" id="GO:0032259">
    <property type="term" value="P:methylation"/>
    <property type="evidence" value="ECO:0007669"/>
    <property type="project" value="UniProtKB-KW"/>
</dbReference>
<evidence type="ECO:0000256" key="3">
    <source>
        <dbReference type="ARBA" id="ARBA00022490"/>
    </source>
</evidence>
<dbReference type="SUPFAM" id="SSF53155">
    <property type="entry name" value="Methylated DNA-protein cysteine methyltransferase domain"/>
    <property type="match status" value="1"/>
</dbReference>
<evidence type="ECO:0000256" key="5">
    <source>
        <dbReference type="ARBA" id="ARBA00022679"/>
    </source>
</evidence>
<accession>A0A919U1B7</accession>
<dbReference type="GO" id="GO:0005737">
    <property type="term" value="C:cytoplasm"/>
    <property type="evidence" value="ECO:0007669"/>
    <property type="project" value="UniProtKB-SubCell"/>
</dbReference>
<comment type="miscellaneous">
    <text evidence="9">This enzyme catalyzes only one turnover and therefore is not strictly catalytic. According to one definition, an enzyme is a biocatalyst that acts repeatedly and over many reaction cycles.</text>
</comment>
<dbReference type="InterPro" id="IPR036631">
    <property type="entry name" value="MGMT_N_sf"/>
</dbReference>
<comment type="similarity">
    <text evidence="2 9">Belongs to the MGMT family.</text>
</comment>
<comment type="caution">
    <text evidence="12">The sequence shown here is derived from an EMBL/GenBank/DDBJ whole genome shotgun (WGS) entry which is preliminary data.</text>
</comment>
<feature type="active site" description="Nucleophile; methyl group acceptor" evidence="9">
    <location>
        <position position="152"/>
    </location>
</feature>
<evidence type="ECO:0000259" key="10">
    <source>
        <dbReference type="Pfam" id="PF01035"/>
    </source>
</evidence>
<dbReference type="Gene3D" id="1.10.10.10">
    <property type="entry name" value="Winged helix-like DNA-binding domain superfamily/Winged helix DNA-binding domain"/>
    <property type="match status" value="1"/>
</dbReference>
<dbReference type="InterPro" id="IPR023546">
    <property type="entry name" value="MGMT"/>
</dbReference>
<comment type="function">
    <text evidence="9">Involved in the cellular defense against the biological effects of O6-methylguanine (O6-MeG) and O4-methylthymine (O4-MeT) in DNA. Repairs the methylated nucleobase in DNA by stoichiometrically transferring the methyl group to a cysteine residue in the enzyme. This is a suicide reaction: the enzyme is irreversibly inactivated.</text>
</comment>
<dbReference type="Proteomes" id="UP000632740">
    <property type="component" value="Unassembled WGS sequence"/>
</dbReference>
<sequence length="190" mass="19898">MSEGSGKMSVMTAAEAEVRTGTVTHTVVESAMGPITLVGTGGALSALLLPSTRPRNHPADGRLGERDDASLADAARQLTEYLAGTRTVFDLPLHLVGSDFQKRVWRGLLRIPYGTTWSYGELAAEIGLDPRTSSRAVGAANGANKIAIVVPCHRVIGADGSLTGFAAGVERKRFLLELERAPVGGAGTLF</sequence>
<keyword evidence="6 9" id="KW-0227">DNA damage</keyword>
<reference evidence="12" key="1">
    <citation type="submission" date="2021-01" db="EMBL/GenBank/DDBJ databases">
        <title>Whole genome shotgun sequence of Cellulomonas chitinilytica NBRC 110799.</title>
        <authorList>
            <person name="Komaki H."/>
            <person name="Tamura T."/>
        </authorList>
    </citation>
    <scope>NUCLEOTIDE SEQUENCE</scope>
    <source>
        <strain evidence="12">NBRC 110799</strain>
    </source>
</reference>
<evidence type="ECO:0000256" key="2">
    <source>
        <dbReference type="ARBA" id="ARBA00008711"/>
    </source>
</evidence>
<gene>
    <name evidence="12" type="primary">ogt_2</name>
    <name evidence="12" type="ORF">Cch01nite_36670</name>
</gene>
<evidence type="ECO:0000313" key="12">
    <source>
        <dbReference type="EMBL" id="GIG22943.1"/>
    </source>
</evidence>
<name>A0A919U1B7_9CELL</name>
<dbReference type="EMBL" id="BONK01000014">
    <property type="protein sequence ID" value="GIG22943.1"/>
    <property type="molecule type" value="Genomic_DNA"/>
</dbReference>
<comment type="catalytic activity">
    <reaction evidence="8 9">
        <text>a 6-O-methyl-2'-deoxyguanosine in DNA + L-cysteinyl-[protein] = S-methyl-L-cysteinyl-[protein] + a 2'-deoxyguanosine in DNA</text>
        <dbReference type="Rhea" id="RHEA:24000"/>
        <dbReference type="Rhea" id="RHEA-COMP:10131"/>
        <dbReference type="Rhea" id="RHEA-COMP:10132"/>
        <dbReference type="Rhea" id="RHEA-COMP:11367"/>
        <dbReference type="Rhea" id="RHEA-COMP:11368"/>
        <dbReference type="ChEBI" id="CHEBI:29950"/>
        <dbReference type="ChEBI" id="CHEBI:82612"/>
        <dbReference type="ChEBI" id="CHEBI:85445"/>
        <dbReference type="ChEBI" id="CHEBI:85448"/>
        <dbReference type="EC" id="2.1.1.63"/>
    </reaction>
</comment>
<dbReference type="InterPro" id="IPR008332">
    <property type="entry name" value="MethylG_MeTrfase_N"/>
</dbReference>
<evidence type="ECO:0000256" key="9">
    <source>
        <dbReference type="HAMAP-Rule" id="MF_00772"/>
    </source>
</evidence>
<dbReference type="Pfam" id="PF02870">
    <property type="entry name" value="Methyltransf_1N"/>
    <property type="match status" value="1"/>
</dbReference>
<dbReference type="FunFam" id="1.10.10.10:FF:000214">
    <property type="entry name" value="Methylated-DNA--protein-cysteine methyltransferase"/>
    <property type="match status" value="1"/>
</dbReference>
<keyword evidence="5 9" id="KW-0808">Transferase</keyword>
<dbReference type="InterPro" id="IPR036217">
    <property type="entry name" value="MethylDNA_cys_MeTrfase_DNAb"/>
</dbReference>
<dbReference type="AlphaFoldDB" id="A0A919U1B7"/>
<keyword evidence="7 9" id="KW-0234">DNA repair</keyword>
<evidence type="ECO:0000256" key="1">
    <source>
        <dbReference type="ARBA" id="ARBA00001286"/>
    </source>
</evidence>
<dbReference type="Pfam" id="PF01035">
    <property type="entry name" value="DNA_binding_1"/>
    <property type="match status" value="1"/>
</dbReference>
<dbReference type="GO" id="GO:0003908">
    <property type="term" value="F:methylated-DNA-[protein]-cysteine S-methyltransferase activity"/>
    <property type="evidence" value="ECO:0007669"/>
    <property type="project" value="UniProtKB-UniRule"/>
</dbReference>
<keyword evidence="13" id="KW-1185">Reference proteome</keyword>
<dbReference type="PROSITE" id="PS00374">
    <property type="entry name" value="MGMT"/>
    <property type="match status" value="1"/>
</dbReference>
<dbReference type="NCBIfam" id="TIGR00589">
    <property type="entry name" value="ogt"/>
    <property type="match status" value="1"/>
</dbReference>
<evidence type="ECO:0000256" key="6">
    <source>
        <dbReference type="ARBA" id="ARBA00022763"/>
    </source>
</evidence>
<keyword evidence="4 9" id="KW-0489">Methyltransferase</keyword>
<dbReference type="SUPFAM" id="SSF46767">
    <property type="entry name" value="Methylated DNA-protein cysteine methyltransferase, C-terminal domain"/>
    <property type="match status" value="1"/>
</dbReference>
<evidence type="ECO:0000259" key="11">
    <source>
        <dbReference type="Pfam" id="PF02870"/>
    </source>
</evidence>
<dbReference type="PANTHER" id="PTHR10815">
    <property type="entry name" value="METHYLATED-DNA--PROTEIN-CYSTEINE METHYLTRANSFERASE"/>
    <property type="match status" value="1"/>
</dbReference>
<evidence type="ECO:0000256" key="4">
    <source>
        <dbReference type="ARBA" id="ARBA00022603"/>
    </source>
</evidence>